<feature type="region of interest" description="Disordered" evidence="9">
    <location>
        <begin position="654"/>
        <end position="678"/>
    </location>
</feature>
<dbReference type="InterPro" id="IPR011011">
    <property type="entry name" value="Znf_FYVE_PHD"/>
</dbReference>
<dbReference type="OMA" id="FMEYEAR"/>
<dbReference type="GO" id="GO:0045944">
    <property type="term" value="P:positive regulation of transcription by RNA polymerase II"/>
    <property type="evidence" value="ECO:0007669"/>
    <property type="project" value="TreeGrafter"/>
</dbReference>
<dbReference type="GO" id="GO:0008270">
    <property type="term" value="F:zinc ion binding"/>
    <property type="evidence" value="ECO:0007669"/>
    <property type="project" value="UniProtKB-KW"/>
</dbReference>
<keyword evidence="7" id="KW-0539">Nucleus</keyword>
<dbReference type="STRING" id="135651.G0MMM5"/>
<dbReference type="SMART" id="SM00249">
    <property type="entry name" value="PHD"/>
    <property type="match status" value="1"/>
</dbReference>
<keyword evidence="12" id="KW-1185">Reference proteome</keyword>
<name>G0MMM5_CAEBE</name>
<dbReference type="InterPro" id="IPR009072">
    <property type="entry name" value="Histone-fold"/>
</dbReference>
<feature type="region of interest" description="Disordered" evidence="9">
    <location>
        <begin position="382"/>
        <end position="601"/>
    </location>
</feature>
<dbReference type="EMBL" id="GL379802">
    <property type="protein sequence ID" value="EGT37378.1"/>
    <property type="molecule type" value="Genomic_DNA"/>
</dbReference>
<dbReference type="InterPro" id="IPR019787">
    <property type="entry name" value="Znf_PHD-finger"/>
</dbReference>
<dbReference type="SUPFAM" id="SSF57903">
    <property type="entry name" value="FYVE/PHD zinc finger"/>
    <property type="match status" value="1"/>
</dbReference>
<dbReference type="AlphaFoldDB" id="G0MMM5"/>
<feature type="compositionally biased region" description="Basic residues" evidence="9">
    <location>
        <begin position="490"/>
        <end position="499"/>
    </location>
</feature>
<dbReference type="InterPro" id="IPR019786">
    <property type="entry name" value="Zinc_finger_PHD-type_CS"/>
</dbReference>
<evidence type="ECO:0000256" key="1">
    <source>
        <dbReference type="ARBA" id="ARBA00004123"/>
    </source>
</evidence>
<feature type="region of interest" description="Disordered" evidence="9">
    <location>
        <begin position="118"/>
        <end position="145"/>
    </location>
</feature>
<organism evidence="12">
    <name type="scientific">Caenorhabditis brenneri</name>
    <name type="common">Nematode worm</name>
    <dbReference type="NCBI Taxonomy" id="135651"/>
    <lineage>
        <taxon>Eukaryota</taxon>
        <taxon>Metazoa</taxon>
        <taxon>Ecdysozoa</taxon>
        <taxon>Nematoda</taxon>
        <taxon>Chromadorea</taxon>
        <taxon>Rhabditida</taxon>
        <taxon>Rhabditina</taxon>
        <taxon>Rhabditomorpha</taxon>
        <taxon>Rhabditoidea</taxon>
        <taxon>Rhabditidae</taxon>
        <taxon>Peloderinae</taxon>
        <taxon>Caenorhabditis</taxon>
    </lineage>
</organism>
<evidence type="ECO:0000256" key="8">
    <source>
        <dbReference type="PROSITE-ProRule" id="PRU00146"/>
    </source>
</evidence>
<keyword evidence="2" id="KW-0479">Metal-binding</keyword>
<dbReference type="Gene3D" id="3.30.40.10">
    <property type="entry name" value="Zinc/RING finger domain, C3HC4 (zinc finger)"/>
    <property type="match status" value="1"/>
</dbReference>
<feature type="compositionally biased region" description="Basic and acidic residues" evidence="9">
    <location>
        <begin position="500"/>
        <end position="510"/>
    </location>
</feature>
<dbReference type="PANTHER" id="PTHR46452:SF1">
    <property type="entry name" value="TRANSCRIPTION INITIATION FACTOR TFIID SUBUNIT 3"/>
    <property type="match status" value="1"/>
</dbReference>
<dbReference type="Gene3D" id="1.10.20.10">
    <property type="entry name" value="Histone, subunit A"/>
    <property type="match status" value="1"/>
</dbReference>
<dbReference type="PROSITE" id="PS50016">
    <property type="entry name" value="ZF_PHD_2"/>
    <property type="match status" value="1"/>
</dbReference>
<dbReference type="GO" id="GO:0046982">
    <property type="term" value="F:protein heterodimerization activity"/>
    <property type="evidence" value="ECO:0007669"/>
    <property type="project" value="InterPro"/>
</dbReference>
<dbReference type="CDD" id="cd15522">
    <property type="entry name" value="PHD_TAF3"/>
    <property type="match status" value="1"/>
</dbReference>
<feature type="domain" description="PHD-type" evidence="10">
    <location>
        <begin position="605"/>
        <end position="655"/>
    </location>
</feature>
<dbReference type="eggNOG" id="KOG1973">
    <property type="taxonomic scope" value="Eukaryota"/>
</dbReference>
<dbReference type="InParanoid" id="G0MMM5"/>
<dbReference type="GO" id="GO:0005669">
    <property type="term" value="C:transcription factor TFIID complex"/>
    <property type="evidence" value="ECO:0007669"/>
    <property type="project" value="TreeGrafter"/>
</dbReference>
<comment type="subcellular location">
    <subcellularLocation>
        <location evidence="1">Nucleus</location>
    </subcellularLocation>
</comment>
<evidence type="ECO:0000256" key="3">
    <source>
        <dbReference type="ARBA" id="ARBA00022771"/>
    </source>
</evidence>
<evidence type="ECO:0000256" key="4">
    <source>
        <dbReference type="ARBA" id="ARBA00022833"/>
    </source>
</evidence>
<dbReference type="GO" id="GO:0002039">
    <property type="term" value="F:p53 binding"/>
    <property type="evidence" value="ECO:0007669"/>
    <property type="project" value="TreeGrafter"/>
</dbReference>
<proteinExistence type="predicted"/>
<evidence type="ECO:0000256" key="6">
    <source>
        <dbReference type="ARBA" id="ARBA00023163"/>
    </source>
</evidence>
<sequence length="678" mass="75564">MASDTPVSSHDFSIKKLEDSCKRLCWDEGFMIVSAPAMSKLTAILRSKLEDYAEGTRLMMESASRTKPIVTDVTAALKLKGVKMPEIIEYAEVIKSESLRPCSLPLYPAPDPDATKSDDAYFQAMYGPPPSVQELQQRPDHIPPYSRAIHSEFDMEKVKKEENAPSPSPQSSKKHKKQKKASVFPNLEDMDFEQSGLYKVYEDNRRFMEYEARKENAYPLAASVKEPVPVVVKPAPVVQPVAQLATPTPVTQPAIPTPTTRAPLKIKIALPPRVPDTSPSSSGPLVPAVQPLVSNTIPLSPLVVPPAIVPIAPRPAVTTPRILKRRGRPLKVEKETPSAQKQESIHPKVLGFLKKDMGSSLFSSSPSSSIFARPVFTSSLFPASSKDIPSSNIPMVPDSAVSKDTPSSSSCPPKEPEILKTSQSSSPHKDIPSTSCNPPPMAPDRAPSKDVPSSSTDPPTEPEILEASNNGEKEKKPKRDKNSEEYKEYKRLRKERKRREKEERRQREQESEPQPQEAPLPKLKLRIKFGNDNLPTSSSFVEETKPERKEPESSPEAITPLRIRIKFDGSKKKEDQEPKKEEEPKKVPPRRLLSTDDEEEDDEVLYICPVCSVAYNHAANMVSCDKCEEWFHWHCVGITSEPTEEQWFCKKCSKSMKKSKKRAGGAATSDLPAKRKKR</sequence>
<keyword evidence="6" id="KW-0804">Transcription</keyword>
<evidence type="ECO:0000256" key="5">
    <source>
        <dbReference type="ARBA" id="ARBA00023015"/>
    </source>
</evidence>
<evidence type="ECO:0000256" key="2">
    <source>
        <dbReference type="ARBA" id="ARBA00022723"/>
    </source>
</evidence>
<dbReference type="InterPro" id="IPR013083">
    <property type="entry name" value="Znf_RING/FYVE/PHD"/>
</dbReference>
<feature type="compositionally biased region" description="Basic and acidic residues" evidence="9">
    <location>
        <begin position="471"/>
        <end position="489"/>
    </location>
</feature>
<accession>G0MMM5</accession>
<dbReference type="SMART" id="SM00576">
    <property type="entry name" value="BTP"/>
    <property type="match status" value="1"/>
</dbReference>
<dbReference type="PANTHER" id="PTHR46452">
    <property type="entry name" value="TRANSCRIPTION INITIATION FACTOR TFIID SUBUNIT 3"/>
    <property type="match status" value="1"/>
</dbReference>
<feature type="region of interest" description="Disordered" evidence="9">
    <location>
        <begin position="157"/>
        <end position="186"/>
    </location>
</feature>
<feature type="region of interest" description="Disordered" evidence="9">
    <location>
        <begin position="320"/>
        <end position="346"/>
    </location>
</feature>
<dbReference type="PROSITE" id="PS01359">
    <property type="entry name" value="ZF_PHD_1"/>
    <property type="match status" value="1"/>
</dbReference>
<dbReference type="InterPro" id="IPR006565">
    <property type="entry name" value="BTP"/>
</dbReference>
<reference evidence="12" key="1">
    <citation type="submission" date="2011-07" db="EMBL/GenBank/DDBJ databases">
        <authorList>
            <consortium name="Caenorhabditis brenneri Sequencing and Analysis Consortium"/>
            <person name="Wilson R.K."/>
        </authorList>
    </citation>
    <scope>NUCLEOTIDE SEQUENCE [LARGE SCALE GENOMIC DNA]</scope>
    <source>
        <strain evidence="12">PB2801</strain>
    </source>
</reference>
<keyword evidence="5" id="KW-0805">Transcription regulation</keyword>
<dbReference type="Pfam" id="PF00628">
    <property type="entry name" value="PHD"/>
    <property type="match status" value="1"/>
</dbReference>
<dbReference type="InterPro" id="IPR001965">
    <property type="entry name" value="Znf_PHD"/>
</dbReference>
<dbReference type="Proteomes" id="UP000008068">
    <property type="component" value="Unassembled WGS sequence"/>
</dbReference>
<protein>
    <recommendedName>
        <fullName evidence="10">PHD-type domain-containing protein</fullName>
    </recommendedName>
</protein>
<evidence type="ECO:0000259" key="10">
    <source>
        <dbReference type="PROSITE" id="PS50016"/>
    </source>
</evidence>
<keyword evidence="4" id="KW-0862">Zinc</keyword>
<gene>
    <name evidence="11" type="ORF">CAEBREN_19314</name>
</gene>
<evidence type="ECO:0000256" key="9">
    <source>
        <dbReference type="SAM" id="MobiDB-lite"/>
    </source>
</evidence>
<feature type="compositionally biased region" description="Basic and acidic residues" evidence="9">
    <location>
        <begin position="542"/>
        <end position="552"/>
    </location>
</feature>
<evidence type="ECO:0000313" key="12">
    <source>
        <dbReference type="Proteomes" id="UP000008068"/>
    </source>
</evidence>
<feature type="compositionally biased region" description="Basic residues" evidence="9">
    <location>
        <begin position="654"/>
        <end position="663"/>
    </location>
</feature>
<feature type="compositionally biased region" description="Polar residues" evidence="9">
    <location>
        <begin position="420"/>
        <end position="436"/>
    </location>
</feature>
<feature type="compositionally biased region" description="Polar residues" evidence="9">
    <location>
        <begin position="382"/>
        <end position="393"/>
    </location>
</feature>
<dbReference type="eggNOG" id="KOG2389">
    <property type="taxonomic scope" value="Eukaryota"/>
</dbReference>
<evidence type="ECO:0000256" key="7">
    <source>
        <dbReference type="ARBA" id="ARBA00023242"/>
    </source>
</evidence>
<keyword evidence="3 8" id="KW-0863">Zinc-finger</keyword>
<dbReference type="HOGENOM" id="CLU_478375_0_0_1"/>
<dbReference type="OrthoDB" id="436852at2759"/>
<feature type="compositionally biased region" description="Low complexity" evidence="9">
    <location>
        <begin position="449"/>
        <end position="458"/>
    </location>
</feature>
<evidence type="ECO:0000313" key="11">
    <source>
        <dbReference type="EMBL" id="EGT37378.1"/>
    </source>
</evidence>
<feature type="compositionally biased region" description="Basic and acidic residues" evidence="9">
    <location>
        <begin position="565"/>
        <end position="586"/>
    </location>
</feature>